<name>A0A8H7SM74_9FUNG</name>
<comment type="caution">
    <text evidence="1">The sequence shown here is derived from an EMBL/GenBank/DDBJ whole genome shotgun (WGS) entry which is preliminary data.</text>
</comment>
<sequence length="253" mass="29011">MSRLLDCSITNDKDLDDCADSSRVGNQDDAVAFIRKKTRAGSDCSELTMRLSNAELLSTSGFFGPTKNSNISAFFGSSIPNLPNDIAERFDVLFSKKIFIPVTTRRYTRDSRILNQYLKNHSSLRWMFISSRFKEKGYAPYHPLSFQTENKIQYAASVILKAFSEKTCQKEQILEAISKTKNLPIPKFDDRFARQNRYEPPPEFPPGKITNSGQLVIQYLNYLVRESEAFDYFSRRAEEEYKPVTINIFGGED</sequence>
<accession>A0A8H7SM74</accession>
<evidence type="ECO:0000313" key="1">
    <source>
        <dbReference type="EMBL" id="KAG2232525.1"/>
    </source>
</evidence>
<organism evidence="1 2">
    <name type="scientific">Thamnidium elegans</name>
    <dbReference type="NCBI Taxonomy" id="101142"/>
    <lineage>
        <taxon>Eukaryota</taxon>
        <taxon>Fungi</taxon>
        <taxon>Fungi incertae sedis</taxon>
        <taxon>Mucoromycota</taxon>
        <taxon>Mucoromycotina</taxon>
        <taxon>Mucoromycetes</taxon>
        <taxon>Mucorales</taxon>
        <taxon>Mucorineae</taxon>
        <taxon>Mucoraceae</taxon>
        <taxon>Thamnidium</taxon>
    </lineage>
</organism>
<dbReference type="AlphaFoldDB" id="A0A8H7SM74"/>
<dbReference type="Proteomes" id="UP000613177">
    <property type="component" value="Unassembled WGS sequence"/>
</dbReference>
<keyword evidence="2" id="KW-1185">Reference proteome</keyword>
<evidence type="ECO:0000313" key="2">
    <source>
        <dbReference type="Proteomes" id="UP000613177"/>
    </source>
</evidence>
<reference evidence="1" key="1">
    <citation type="submission" date="2021-01" db="EMBL/GenBank/DDBJ databases">
        <title>Metabolic potential, ecology and presence of endohyphal bacteria is reflected in genomic diversity of Mucoromycotina.</title>
        <authorList>
            <person name="Muszewska A."/>
            <person name="Okrasinska A."/>
            <person name="Steczkiewicz K."/>
            <person name="Drgas O."/>
            <person name="Orlowska M."/>
            <person name="Perlinska-Lenart U."/>
            <person name="Aleksandrzak-Piekarczyk T."/>
            <person name="Szatraj K."/>
            <person name="Zielenkiewicz U."/>
            <person name="Pilsyk S."/>
            <person name="Malc E."/>
            <person name="Mieczkowski P."/>
            <person name="Kruszewska J.S."/>
            <person name="Biernat P."/>
            <person name="Pawlowska J."/>
        </authorList>
    </citation>
    <scope>NUCLEOTIDE SEQUENCE</scope>
    <source>
        <strain evidence="1">WA0000018081</strain>
    </source>
</reference>
<dbReference type="EMBL" id="JAEPRE010000108">
    <property type="protein sequence ID" value="KAG2232525.1"/>
    <property type="molecule type" value="Genomic_DNA"/>
</dbReference>
<gene>
    <name evidence="1" type="ORF">INT48_005415</name>
</gene>
<proteinExistence type="predicted"/>
<protein>
    <submittedName>
        <fullName evidence="1">Uncharacterized protein</fullName>
    </submittedName>
</protein>